<comment type="caution">
    <text evidence="1">The sequence shown here is derived from an EMBL/GenBank/DDBJ whole genome shotgun (WGS) entry which is preliminary data.</text>
</comment>
<reference evidence="2" key="1">
    <citation type="journal article" date="2019" name="Int. J. Syst. Evol. Microbiol.">
        <title>The Global Catalogue of Microorganisms (GCM) 10K type strain sequencing project: providing services to taxonomists for standard genome sequencing and annotation.</title>
        <authorList>
            <consortium name="The Broad Institute Genomics Platform"/>
            <consortium name="The Broad Institute Genome Sequencing Center for Infectious Disease"/>
            <person name="Wu L."/>
            <person name="Ma J."/>
        </authorList>
    </citation>
    <scope>NUCLEOTIDE SEQUENCE [LARGE SCALE GENOMIC DNA]</scope>
    <source>
        <strain evidence="2">CGMCC 1.3240</strain>
    </source>
</reference>
<evidence type="ECO:0000313" key="2">
    <source>
        <dbReference type="Proteomes" id="UP001596047"/>
    </source>
</evidence>
<dbReference type="EMBL" id="JBHSOW010000068">
    <property type="protein sequence ID" value="MFC5651160.1"/>
    <property type="molecule type" value="Genomic_DNA"/>
</dbReference>
<gene>
    <name evidence="1" type="ORF">ACFPYJ_19020</name>
</gene>
<protein>
    <submittedName>
        <fullName evidence="1">DUF4432 family protein</fullName>
    </submittedName>
</protein>
<dbReference type="Pfam" id="PF14486">
    <property type="entry name" value="DUF4432"/>
    <property type="match status" value="1"/>
</dbReference>
<dbReference type="CDD" id="cd09023">
    <property type="entry name" value="Aldose_epim_Ec_c4013"/>
    <property type="match status" value="1"/>
</dbReference>
<dbReference type="Proteomes" id="UP001596047">
    <property type="component" value="Unassembled WGS sequence"/>
</dbReference>
<dbReference type="InterPro" id="IPR027839">
    <property type="entry name" value="DUF4432"/>
</dbReference>
<dbReference type="RefSeq" id="WP_379189756.1">
    <property type="nucleotide sequence ID" value="NZ_JBHSOW010000068.1"/>
</dbReference>
<evidence type="ECO:0000313" key="1">
    <source>
        <dbReference type="EMBL" id="MFC5651160.1"/>
    </source>
</evidence>
<keyword evidence="2" id="KW-1185">Reference proteome</keyword>
<proteinExistence type="predicted"/>
<sequence length="342" mass="37893">MRLYGKDWTRREIEARVGRMEQIGGLRRYKLSEGLEAGTEIVEVRTGTGLRYLISPSKGLDIGLAEWKGIPISWQSPNGDVNPAYYESNGKEWLRTASGGLLMTCGLTHIGAPESTPSVQGLHGRIHHTPASQICAVTEWIEDEYCYRIAGVMEETSIFGDKLRLHRTISGRLGDSRIVIDDRVENAGFRPALHRILYHFNFGFPLLSETADIQLPAAERSAVVPGTPLEGFDSWCAPDAWVGEKVYYHRLLDEASDIRKMAEASIRNIDFPAGALTVRLRWSADTLPMLVQWKMPGACEHVLGLEPANGPFNGPGTDVASYSLEPGQAVKYKLEVSLDIVE</sequence>
<dbReference type="InterPro" id="IPR014718">
    <property type="entry name" value="GH-type_carb-bd"/>
</dbReference>
<accession>A0ABW0W457</accession>
<organism evidence="1 2">
    <name type="scientific">Paenibacillus solisilvae</name>
    <dbReference type="NCBI Taxonomy" id="2486751"/>
    <lineage>
        <taxon>Bacteria</taxon>
        <taxon>Bacillati</taxon>
        <taxon>Bacillota</taxon>
        <taxon>Bacilli</taxon>
        <taxon>Bacillales</taxon>
        <taxon>Paenibacillaceae</taxon>
        <taxon>Paenibacillus</taxon>
    </lineage>
</organism>
<name>A0ABW0W457_9BACL</name>
<dbReference type="Gene3D" id="2.70.98.10">
    <property type="match status" value="1"/>
</dbReference>